<dbReference type="PANTHER" id="PTHR10963:SF22">
    <property type="entry name" value="GLYCOSIDASE CRH2-RELATED"/>
    <property type="match status" value="1"/>
</dbReference>
<accession>A0A0V1Q1Z7</accession>
<dbReference type="GO" id="GO:0005975">
    <property type="term" value="P:carbohydrate metabolic process"/>
    <property type="evidence" value="ECO:0007669"/>
    <property type="project" value="InterPro"/>
</dbReference>
<keyword evidence="12" id="KW-0961">Cell wall biogenesis/degradation</keyword>
<keyword evidence="7 14" id="KW-0378">Hydrolase</keyword>
<evidence type="ECO:0000256" key="8">
    <source>
        <dbReference type="ARBA" id="ARBA00023136"/>
    </source>
</evidence>
<feature type="compositionally biased region" description="Low complexity" evidence="16">
    <location>
        <begin position="431"/>
        <end position="448"/>
    </location>
</feature>
<dbReference type="GO" id="GO:0009277">
    <property type="term" value="C:fungal-type cell wall"/>
    <property type="evidence" value="ECO:0007669"/>
    <property type="project" value="TreeGrafter"/>
</dbReference>
<dbReference type="GO" id="GO:0016757">
    <property type="term" value="F:glycosyltransferase activity"/>
    <property type="evidence" value="ECO:0007669"/>
    <property type="project" value="UniProtKB-KW"/>
</dbReference>
<protein>
    <recommendedName>
        <fullName evidence="14">Crh-like protein</fullName>
        <ecNumber evidence="14">3.2.-.-</ecNumber>
    </recommendedName>
</protein>
<dbReference type="RefSeq" id="XP_015468631.1">
    <property type="nucleotide sequence ID" value="XM_015610534.1"/>
</dbReference>
<evidence type="ECO:0000256" key="6">
    <source>
        <dbReference type="ARBA" id="ARBA00022729"/>
    </source>
</evidence>
<feature type="domain" description="GH16" evidence="18">
    <location>
        <begin position="67"/>
        <end position="281"/>
    </location>
</feature>
<evidence type="ECO:0000313" key="20">
    <source>
        <dbReference type="Proteomes" id="UP000054251"/>
    </source>
</evidence>
<comment type="similarity">
    <text evidence="13">Belongs to the glycosyl hydrolase 16 family. CRH1 subfamily.</text>
</comment>
<evidence type="ECO:0000256" key="3">
    <source>
        <dbReference type="ARBA" id="ARBA00022622"/>
    </source>
</evidence>
<dbReference type="PANTHER" id="PTHR10963">
    <property type="entry name" value="GLYCOSYL HYDROLASE-RELATED"/>
    <property type="match status" value="1"/>
</dbReference>
<keyword evidence="6 17" id="KW-0732">Signal</keyword>
<dbReference type="Gene3D" id="2.60.120.200">
    <property type="match status" value="1"/>
</dbReference>
<evidence type="ECO:0000256" key="13">
    <source>
        <dbReference type="ARBA" id="ARBA00038074"/>
    </source>
</evidence>
<evidence type="ECO:0000256" key="11">
    <source>
        <dbReference type="ARBA" id="ARBA00023295"/>
    </source>
</evidence>
<dbReference type="GO" id="GO:0031505">
    <property type="term" value="P:fungal-type cell wall organization"/>
    <property type="evidence" value="ECO:0007669"/>
    <property type="project" value="TreeGrafter"/>
</dbReference>
<evidence type="ECO:0000256" key="16">
    <source>
        <dbReference type="SAM" id="MobiDB-lite"/>
    </source>
</evidence>
<comment type="caution">
    <text evidence="19">The sequence shown here is derived from an EMBL/GenBank/DDBJ whole genome shotgun (WGS) entry which is preliminary data.</text>
</comment>
<dbReference type="InterPro" id="IPR017168">
    <property type="entry name" value="CHR-like"/>
</dbReference>
<sequence length="472" mass="51589">MKLAIYQSWYLIPVILSLLQFALGDDDTISCDKDNKCPKSSPCCSQYGQCGTGAYCLGGCDIRFSYSLDSCMPMPRMTDFNTSFTSTKQLEKQDEYLGNSSETDWLYTGYIDTHDDALLLQMPNHTSGTVISSSKYLWYGKVSAKLKTSRDGGVITAFILFSDVQDEIDFEYVGYNLTAPQSNYYHQGILDYNNAKNSSTSDTFKNYHTYTIDWQEDKIDWYVDDEKVRTLEKKDTKNETTGDYDYPQTPSRIQMSLWPGGASSNGLGTIEWAGGEINWDSEDIKKTGYYYAYLKEVEVTTYDLPDDVELDGSDDPDDLHAFLFNSTDGNMDNIYLTNKTTWLGNGDATGLDPDNDKKKSSKSTSKSESKSNSKSKSGSTGTSTSKTVAVPTDPKATIGDSDGNDGAATYNPSGGIGGFVQNSKKTDDSSDSSGSSGSSGSSSSSNNSPTFNIATAFGIASATVFGVISLFF</sequence>
<comment type="subcellular location">
    <subcellularLocation>
        <location evidence="2">Membrane</location>
        <topology evidence="2">Lipid-anchor</topology>
        <topology evidence="2">GPI-anchor</topology>
    </subcellularLocation>
</comment>
<dbReference type="InterPro" id="IPR050546">
    <property type="entry name" value="Glycosyl_Hydrlase_16"/>
</dbReference>
<feature type="region of interest" description="Disordered" evidence="16">
    <location>
        <begin position="342"/>
        <end position="450"/>
    </location>
</feature>
<evidence type="ECO:0000256" key="12">
    <source>
        <dbReference type="ARBA" id="ARBA00023316"/>
    </source>
</evidence>
<dbReference type="GO" id="GO:0008843">
    <property type="term" value="F:endochitinase activity"/>
    <property type="evidence" value="ECO:0007669"/>
    <property type="project" value="UniProtKB-EC"/>
</dbReference>
<feature type="active site" description="Proton donor" evidence="15">
    <location>
        <position position="171"/>
    </location>
</feature>
<evidence type="ECO:0000256" key="5">
    <source>
        <dbReference type="ARBA" id="ARBA00022679"/>
    </source>
</evidence>
<keyword evidence="9" id="KW-0325">Glycoprotein</keyword>
<dbReference type="PROSITE" id="PS51762">
    <property type="entry name" value="GH16_2"/>
    <property type="match status" value="1"/>
</dbReference>
<keyword evidence="4" id="KW-0328">Glycosyltransferase</keyword>
<evidence type="ECO:0000256" key="9">
    <source>
        <dbReference type="ARBA" id="ARBA00023180"/>
    </source>
</evidence>
<dbReference type="GO" id="GO:0098552">
    <property type="term" value="C:side of membrane"/>
    <property type="evidence" value="ECO:0007669"/>
    <property type="project" value="UniProtKB-KW"/>
</dbReference>
<evidence type="ECO:0000256" key="10">
    <source>
        <dbReference type="ARBA" id="ARBA00023288"/>
    </source>
</evidence>
<evidence type="ECO:0000259" key="18">
    <source>
        <dbReference type="PROSITE" id="PS51762"/>
    </source>
</evidence>
<evidence type="ECO:0000256" key="14">
    <source>
        <dbReference type="PIRNR" id="PIRNR037299"/>
    </source>
</evidence>
<evidence type="ECO:0000256" key="7">
    <source>
        <dbReference type="ARBA" id="ARBA00022801"/>
    </source>
</evidence>
<evidence type="ECO:0000256" key="15">
    <source>
        <dbReference type="PIRSR" id="PIRSR037299-1"/>
    </source>
</evidence>
<feature type="active site" description="Nucleophile" evidence="15">
    <location>
        <position position="167"/>
    </location>
</feature>
<evidence type="ECO:0000256" key="2">
    <source>
        <dbReference type="ARBA" id="ARBA00004589"/>
    </source>
</evidence>
<feature type="chain" id="PRO_5006884552" description="Crh-like protein" evidence="17">
    <location>
        <begin position="25"/>
        <end position="472"/>
    </location>
</feature>
<dbReference type="EMBL" id="LMYN01000025">
    <property type="protein sequence ID" value="KSA02529.1"/>
    <property type="molecule type" value="Genomic_DNA"/>
</dbReference>
<evidence type="ECO:0000256" key="1">
    <source>
        <dbReference type="ARBA" id="ARBA00000822"/>
    </source>
</evidence>
<dbReference type="CDD" id="cd06923">
    <property type="entry name" value="ChtBD1_GH16"/>
    <property type="match status" value="1"/>
</dbReference>
<keyword evidence="5" id="KW-0808">Transferase</keyword>
<dbReference type="InterPro" id="IPR000757">
    <property type="entry name" value="Beta-glucanase-like"/>
</dbReference>
<keyword evidence="3" id="KW-0336">GPI-anchor</keyword>
<keyword evidence="8 14" id="KW-0472">Membrane</keyword>
<dbReference type="FunFam" id="2.60.120.200:FF:000159">
    <property type="entry name" value="Glycosidase"/>
    <property type="match status" value="1"/>
</dbReference>
<comment type="catalytic activity">
    <reaction evidence="1">
        <text>Random endo-hydrolysis of N-acetyl-beta-D-glucosaminide (1-&gt;4)-beta-linkages in chitin and chitodextrins.</text>
        <dbReference type="EC" id="3.2.1.14"/>
    </reaction>
</comment>
<dbReference type="SUPFAM" id="SSF49899">
    <property type="entry name" value="Concanavalin A-like lectins/glucanases"/>
    <property type="match status" value="1"/>
</dbReference>
<evidence type="ECO:0000256" key="17">
    <source>
        <dbReference type="SAM" id="SignalP"/>
    </source>
</evidence>
<dbReference type="PIRSF" id="PIRSF037299">
    <property type="entry name" value="Glycosidase_CRH1_prd"/>
    <property type="match status" value="1"/>
</dbReference>
<keyword evidence="10" id="KW-0449">Lipoprotein</keyword>
<dbReference type="InterPro" id="IPR013320">
    <property type="entry name" value="ConA-like_dom_sf"/>
</dbReference>
<proteinExistence type="inferred from homology"/>
<evidence type="ECO:0000313" key="19">
    <source>
        <dbReference type="EMBL" id="KSA02529.1"/>
    </source>
</evidence>
<reference evidence="19 20" key="1">
    <citation type="submission" date="2015-11" db="EMBL/GenBank/DDBJ databases">
        <title>The genome of Debaryomyces fabryi.</title>
        <authorList>
            <person name="Tafer H."/>
            <person name="Lopandic K."/>
        </authorList>
    </citation>
    <scope>NUCLEOTIDE SEQUENCE [LARGE SCALE GENOMIC DNA]</scope>
    <source>
        <strain evidence="19 20">CBS 789</strain>
    </source>
</reference>
<dbReference type="GeneID" id="26838713"/>
<dbReference type="Pfam" id="PF00722">
    <property type="entry name" value="Glyco_hydro_16"/>
    <property type="match status" value="1"/>
</dbReference>
<dbReference type="EC" id="3.2.-.-" evidence="14"/>
<dbReference type="CDD" id="cd02183">
    <property type="entry name" value="GH16_fungal_CRH1_transglycosylase"/>
    <property type="match status" value="1"/>
</dbReference>
<keyword evidence="11" id="KW-0326">Glycosidase</keyword>
<dbReference type="OrthoDB" id="4781at2759"/>
<gene>
    <name evidence="19" type="ORF">AC631_01704</name>
</gene>
<evidence type="ECO:0000256" key="4">
    <source>
        <dbReference type="ARBA" id="ARBA00022676"/>
    </source>
</evidence>
<keyword evidence="20" id="KW-1185">Reference proteome</keyword>
<dbReference type="Proteomes" id="UP000054251">
    <property type="component" value="Unassembled WGS sequence"/>
</dbReference>
<feature type="compositionally biased region" description="Low complexity" evidence="16">
    <location>
        <begin position="372"/>
        <end position="387"/>
    </location>
</feature>
<dbReference type="AlphaFoldDB" id="A0A0V1Q1Z7"/>
<name>A0A0V1Q1Z7_9ASCO</name>
<feature type="signal peptide" evidence="17">
    <location>
        <begin position="1"/>
        <end position="24"/>
    </location>
</feature>
<organism evidence="19 20">
    <name type="scientific">Debaryomyces fabryi</name>
    <dbReference type="NCBI Taxonomy" id="58627"/>
    <lineage>
        <taxon>Eukaryota</taxon>
        <taxon>Fungi</taxon>
        <taxon>Dikarya</taxon>
        <taxon>Ascomycota</taxon>
        <taxon>Saccharomycotina</taxon>
        <taxon>Pichiomycetes</taxon>
        <taxon>Debaryomycetaceae</taxon>
        <taxon>Debaryomyces</taxon>
    </lineage>
</organism>